<evidence type="ECO:0000256" key="1">
    <source>
        <dbReference type="SAM" id="Phobius"/>
    </source>
</evidence>
<dbReference type="OrthoDB" id="38953at10239"/>
<keyword evidence="1" id="KW-0812">Transmembrane</keyword>
<name>D4P7W4_9CAUD</name>
<keyword evidence="1" id="KW-0472">Membrane</keyword>
<dbReference type="GeneID" id="18559806"/>
<protein>
    <submittedName>
        <fullName evidence="2">Gp096</fullName>
    </submittedName>
</protein>
<reference evidence="2 3" key="1">
    <citation type="journal article" date="2011" name="Appl. Environ. Microbiol.">
        <title>Genomic and functional analyses of Rhodococcus equi phages ReqiPepy6, ReqiPoco6, ReqiPine5, and ReqiDocB7.</title>
        <authorList>
            <person name="Summer E.J."/>
            <person name="Liu M."/>
            <person name="Gill J.J."/>
            <person name="Grant M."/>
            <person name="Chan-Cortes T.N."/>
            <person name="Ferguson L."/>
            <person name="Janes C."/>
            <person name="Lange K."/>
            <person name="Bertoli M."/>
            <person name="Moore C."/>
            <person name="Orchard R.C."/>
            <person name="Cohen N."/>
            <person name="Young R."/>
        </authorList>
    </citation>
    <scope>NUCLEOTIDE SEQUENCE [LARGE SCALE GENOMIC DNA]</scope>
</reference>
<dbReference type="KEGG" id="vg:18559806"/>
<proteinExistence type="predicted"/>
<keyword evidence="3" id="KW-1185">Reference proteome</keyword>
<accession>D4P7W4</accession>
<gene>
    <name evidence="2" type="ORF">Poco6gene096</name>
</gene>
<dbReference type="EMBL" id="GU580942">
    <property type="protein sequence ID" value="ADD81094.1"/>
    <property type="molecule type" value="Genomic_DNA"/>
</dbReference>
<dbReference type="RefSeq" id="YP_009012677.1">
    <property type="nucleotide sequence ID" value="NC_023694.1"/>
</dbReference>
<sequence>MSARTTTKRKYGLINFAFDVILTLITSGFWLIWVFVREMRNRR</sequence>
<dbReference type="Proteomes" id="UP000001057">
    <property type="component" value="Segment"/>
</dbReference>
<evidence type="ECO:0000313" key="2">
    <source>
        <dbReference type="EMBL" id="ADD81094.1"/>
    </source>
</evidence>
<organism evidence="2 3">
    <name type="scientific">Rhodococcus phage ReqiPoco6</name>
    <dbReference type="NCBI Taxonomy" id="691964"/>
    <lineage>
        <taxon>Viruses</taxon>
        <taxon>Duplodnaviria</taxon>
        <taxon>Heunggongvirae</taxon>
        <taxon>Uroviricota</taxon>
        <taxon>Caudoviricetes</taxon>
        <taxon>Pepyhexavirus</taxon>
        <taxon>Pepyhexavirus poco6</taxon>
    </lineage>
</organism>
<evidence type="ECO:0000313" key="3">
    <source>
        <dbReference type="Proteomes" id="UP000001057"/>
    </source>
</evidence>
<feature type="transmembrane region" description="Helical" evidence="1">
    <location>
        <begin position="12"/>
        <end position="36"/>
    </location>
</feature>
<keyword evidence="1" id="KW-1133">Transmembrane helix</keyword>